<comment type="caution">
    <text evidence="2">The sequence shown here is derived from an EMBL/GenBank/DDBJ whole genome shotgun (WGS) entry which is preliminary data.</text>
</comment>
<dbReference type="EMBL" id="SMKX01000082">
    <property type="protein sequence ID" value="TDD56848.1"/>
    <property type="molecule type" value="Genomic_DNA"/>
</dbReference>
<dbReference type="PANTHER" id="PTHR11803">
    <property type="entry name" value="2-IMINOBUTANOATE/2-IMINOPROPANOATE DEAMINASE RIDA"/>
    <property type="match status" value="1"/>
</dbReference>
<reference evidence="2 3" key="1">
    <citation type="submission" date="2019-03" db="EMBL/GenBank/DDBJ databases">
        <title>Draft genome sequences of novel Actinobacteria.</title>
        <authorList>
            <person name="Sahin N."/>
            <person name="Ay H."/>
            <person name="Saygin H."/>
        </authorList>
    </citation>
    <scope>NUCLEOTIDE SEQUENCE [LARGE SCALE GENOMIC DNA]</scope>
    <source>
        <strain evidence="2 3">JCM 13523</strain>
    </source>
</reference>
<dbReference type="Pfam" id="PF01042">
    <property type="entry name" value="Ribonuc_L-PSP"/>
    <property type="match status" value="1"/>
</dbReference>
<dbReference type="GO" id="GO:0019239">
    <property type="term" value="F:deaminase activity"/>
    <property type="evidence" value="ECO:0007669"/>
    <property type="project" value="TreeGrafter"/>
</dbReference>
<dbReference type="InterPro" id="IPR006175">
    <property type="entry name" value="YjgF/YER057c/UK114"/>
</dbReference>
<comment type="similarity">
    <text evidence="1">Belongs to the RutC family.</text>
</comment>
<dbReference type="RefSeq" id="WP_132171490.1">
    <property type="nucleotide sequence ID" value="NZ_SMKX01000082.1"/>
</dbReference>
<dbReference type="AlphaFoldDB" id="A0A4R4ZEC2"/>
<keyword evidence="3" id="KW-1185">Reference proteome</keyword>
<dbReference type="Proteomes" id="UP000295124">
    <property type="component" value="Unassembled WGS sequence"/>
</dbReference>
<dbReference type="InterPro" id="IPR035959">
    <property type="entry name" value="RutC-like_sf"/>
</dbReference>
<dbReference type="GO" id="GO:0005829">
    <property type="term" value="C:cytosol"/>
    <property type="evidence" value="ECO:0007669"/>
    <property type="project" value="TreeGrafter"/>
</dbReference>
<dbReference type="OrthoDB" id="3212792at2"/>
<gene>
    <name evidence="2" type="ORF">E1263_25040</name>
</gene>
<evidence type="ECO:0000256" key="1">
    <source>
        <dbReference type="ARBA" id="ARBA00010552"/>
    </source>
</evidence>
<organism evidence="2 3">
    <name type="scientific">Kribbella antibiotica</name>
    <dbReference type="NCBI Taxonomy" id="190195"/>
    <lineage>
        <taxon>Bacteria</taxon>
        <taxon>Bacillati</taxon>
        <taxon>Actinomycetota</taxon>
        <taxon>Actinomycetes</taxon>
        <taxon>Propionibacteriales</taxon>
        <taxon>Kribbellaceae</taxon>
        <taxon>Kribbella</taxon>
    </lineage>
</organism>
<name>A0A4R4ZEC2_9ACTN</name>
<accession>A0A4R4ZEC2</accession>
<protein>
    <submittedName>
        <fullName evidence="2">RidA family protein</fullName>
    </submittedName>
</protein>
<evidence type="ECO:0000313" key="3">
    <source>
        <dbReference type="Proteomes" id="UP000295124"/>
    </source>
</evidence>
<dbReference type="SUPFAM" id="SSF55298">
    <property type="entry name" value="YjgF-like"/>
    <property type="match status" value="1"/>
</dbReference>
<dbReference type="CDD" id="cd00448">
    <property type="entry name" value="YjgF_YER057c_UK114_family"/>
    <property type="match status" value="1"/>
</dbReference>
<dbReference type="PANTHER" id="PTHR11803:SF58">
    <property type="entry name" value="PROTEIN HMF1-RELATED"/>
    <property type="match status" value="1"/>
</dbReference>
<dbReference type="Gene3D" id="3.30.1330.40">
    <property type="entry name" value="RutC-like"/>
    <property type="match status" value="1"/>
</dbReference>
<proteinExistence type="inferred from homology"/>
<evidence type="ECO:0000313" key="2">
    <source>
        <dbReference type="EMBL" id="TDD56848.1"/>
    </source>
</evidence>
<sequence>MVETANSPGLLPPIGHYSHVALHERVAYISGQLPLTPEGVPLADQPFAVQVEQVLKNLDACLQTAGSDRTQLISVTVYVTDIGDWPEFDRIYRAWLGDARPARAVAGVNELHYGSAVEVQAVAARN</sequence>